<evidence type="ECO:0000256" key="4">
    <source>
        <dbReference type="ARBA" id="ARBA00023216"/>
    </source>
</evidence>
<organism evidence="8 9">
    <name type="scientific">Nicotiana tabacum</name>
    <name type="common">Common tobacco</name>
    <dbReference type="NCBI Taxonomy" id="4097"/>
    <lineage>
        <taxon>Eukaryota</taxon>
        <taxon>Viridiplantae</taxon>
        <taxon>Streptophyta</taxon>
        <taxon>Embryophyta</taxon>
        <taxon>Tracheophyta</taxon>
        <taxon>Spermatophyta</taxon>
        <taxon>Magnoliopsida</taxon>
        <taxon>eudicotyledons</taxon>
        <taxon>Gunneridae</taxon>
        <taxon>Pentapetalae</taxon>
        <taxon>asterids</taxon>
        <taxon>lamiids</taxon>
        <taxon>Solanales</taxon>
        <taxon>Solanaceae</taxon>
        <taxon>Nicotianoideae</taxon>
        <taxon>Nicotianeae</taxon>
        <taxon>Nicotiana</taxon>
    </lineage>
</organism>
<feature type="binding site" evidence="6">
    <location>
        <position position="262"/>
    </location>
    <ligand>
        <name>Ca(2+)</name>
        <dbReference type="ChEBI" id="CHEBI:29108"/>
        <label>1</label>
    </ligand>
</feature>
<feature type="binding site" evidence="6">
    <location>
        <position position="67"/>
    </location>
    <ligand>
        <name>Ca(2+)</name>
        <dbReference type="ChEBI" id="CHEBI:29108"/>
        <label>1</label>
    </ligand>
</feature>
<evidence type="ECO:0000256" key="3">
    <source>
        <dbReference type="ARBA" id="ARBA00022837"/>
    </source>
</evidence>
<reference evidence="8" key="1">
    <citation type="journal article" date="2014" name="Nat. Commun.">
        <title>The tobacco genome sequence and its comparison with those of tomato and potato.</title>
        <authorList>
            <person name="Sierro N."/>
            <person name="Battey J.N."/>
            <person name="Ouadi S."/>
            <person name="Bakaher N."/>
            <person name="Bovet L."/>
            <person name="Willig A."/>
            <person name="Goepfert S."/>
            <person name="Peitsch M.C."/>
            <person name="Ivanov N.V."/>
        </authorList>
    </citation>
    <scope>NUCLEOTIDE SEQUENCE [LARGE SCALE GENOMIC DNA]</scope>
</reference>
<dbReference type="GO" id="GO:0009409">
    <property type="term" value="P:response to cold"/>
    <property type="evidence" value="ECO:0000318"/>
    <property type="project" value="GO_Central"/>
</dbReference>
<dbReference type="InterPro" id="IPR037104">
    <property type="entry name" value="Annexin_sf"/>
</dbReference>
<dbReference type="GO" id="GO:0005886">
    <property type="term" value="C:plasma membrane"/>
    <property type="evidence" value="ECO:0000318"/>
    <property type="project" value="GO_Central"/>
</dbReference>
<dbReference type="SUPFAM" id="SSF47874">
    <property type="entry name" value="Annexin"/>
    <property type="match status" value="1"/>
</dbReference>
<dbReference type="PANTHER" id="PTHR10502:SF205">
    <property type="entry name" value="ANNEXIN"/>
    <property type="match status" value="1"/>
</dbReference>
<dbReference type="RefSeq" id="XP_016497915.1">
    <property type="nucleotide sequence ID" value="XM_016642429.1"/>
</dbReference>
<keyword evidence="3 6" id="KW-0106">Calcium</keyword>
<dbReference type="GO" id="GO:0009651">
    <property type="term" value="P:response to salt stress"/>
    <property type="evidence" value="ECO:0000318"/>
    <property type="project" value="GO_Central"/>
</dbReference>
<dbReference type="KEGG" id="nta:107816690"/>
<dbReference type="PROSITE" id="PS00223">
    <property type="entry name" value="ANNEXIN_1"/>
    <property type="match status" value="1"/>
</dbReference>
<keyword evidence="2 7" id="KW-0677">Repeat</keyword>
<dbReference type="AlphaFoldDB" id="A0A1S4C9V5"/>
<dbReference type="Proteomes" id="UP000790787">
    <property type="component" value="Chromosome 13"/>
</dbReference>
<gene>
    <name evidence="9" type="primary">LOC107816690</name>
</gene>
<dbReference type="PaxDb" id="4097-A0A1S4C9V5"/>
<dbReference type="STRING" id="4097.A0A1S4C9V5"/>
<keyword evidence="4 7" id="KW-0041">Annexin</keyword>
<comment type="domain">
    <text evidence="7">A pair of annexin repeats may form one binding site for calcium and phospholipid.</text>
</comment>
<dbReference type="GO" id="GO:0009408">
    <property type="term" value="P:response to heat"/>
    <property type="evidence" value="ECO:0000318"/>
    <property type="project" value="GO_Central"/>
</dbReference>
<accession>A0A1S4C9V5</accession>
<evidence type="ECO:0000256" key="7">
    <source>
        <dbReference type="RuleBase" id="RU003540"/>
    </source>
</evidence>
<keyword evidence="1 6" id="KW-0479">Metal-binding</keyword>
<dbReference type="GO" id="GO:0005737">
    <property type="term" value="C:cytoplasm"/>
    <property type="evidence" value="ECO:0000318"/>
    <property type="project" value="GO_Central"/>
</dbReference>
<dbReference type="InterPro" id="IPR018502">
    <property type="entry name" value="Annexin_repeat"/>
</dbReference>
<comment type="similarity">
    <text evidence="7">Belongs to the annexin family.</text>
</comment>
<dbReference type="GO" id="GO:0005544">
    <property type="term" value="F:calcium-dependent phospholipid binding"/>
    <property type="evidence" value="ECO:0000318"/>
    <property type="project" value="GO_Central"/>
</dbReference>
<dbReference type="Gene3D" id="1.10.220.10">
    <property type="entry name" value="Annexin"/>
    <property type="match status" value="4"/>
</dbReference>
<feature type="binding site" evidence="6">
    <location>
        <position position="260"/>
    </location>
    <ligand>
        <name>Ca(2+)</name>
        <dbReference type="ChEBI" id="CHEBI:29108"/>
        <label>1</label>
    </ligand>
</feature>
<evidence type="ECO:0000256" key="5">
    <source>
        <dbReference type="ARBA" id="ARBA00023302"/>
    </source>
</evidence>
<protein>
    <recommendedName>
        <fullName evidence="7">Annexin</fullName>
    </recommendedName>
</protein>
<dbReference type="OMA" id="HFKYYEK"/>
<dbReference type="SMART" id="SM00335">
    <property type="entry name" value="ANX"/>
    <property type="match status" value="4"/>
</dbReference>
<dbReference type="InterPro" id="IPR001464">
    <property type="entry name" value="Annexin"/>
</dbReference>
<dbReference type="PROSITE" id="PS51897">
    <property type="entry name" value="ANNEXIN_2"/>
    <property type="match status" value="4"/>
</dbReference>
<feature type="binding site" evidence="6">
    <location>
        <position position="25"/>
    </location>
    <ligand>
        <name>Ca(2+)</name>
        <dbReference type="ChEBI" id="CHEBI:29108"/>
        <label>1</label>
    </ligand>
</feature>
<reference evidence="9" key="2">
    <citation type="submission" date="2025-08" db="UniProtKB">
        <authorList>
            <consortium name="RefSeq"/>
        </authorList>
    </citation>
    <scope>IDENTIFICATION</scope>
    <source>
        <tissue evidence="9">Leaf</tissue>
    </source>
</reference>
<feature type="binding site" evidence="6">
    <location>
        <position position="27"/>
    </location>
    <ligand>
        <name>Ca(2+)</name>
        <dbReference type="ChEBI" id="CHEBI:29108"/>
        <label>1</label>
    </ligand>
</feature>
<dbReference type="InterPro" id="IPR009118">
    <property type="entry name" value="AnnexinD_plant"/>
</dbReference>
<dbReference type="FunFam" id="1.10.220.10:FF:000009">
    <property type="entry name" value="Annexin"/>
    <property type="match status" value="1"/>
</dbReference>
<keyword evidence="5 7" id="KW-0111">Calcium/phospholipid-binding</keyword>
<evidence type="ECO:0000256" key="6">
    <source>
        <dbReference type="PIRSR" id="PIRSR609118-1"/>
    </source>
</evidence>
<dbReference type="GO" id="GO:0005509">
    <property type="term" value="F:calcium ion binding"/>
    <property type="evidence" value="ECO:0007669"/>
    <property type="project" value="InterPro"/>
</dbReference>
<proteinExistence type="inferred from homology"/>
<dbReference type="PRINTS" id="PR00196">
    <property type="entry name" value="ANNEXIN"/>
</dbReference>
<dbReference type="Pfam" id="PF00191">
    <property type="entry name" value="Annexin"/>
    <property type="match status" value="4"/>
</dbReference>
<dbReference type="SMR" id="A0A1S4C9V5"/>
<name>A0A1S4C9V5_TOBAC</name>
<dbReference type="OrthoDB" id="37886at2759"/>
<evidence type="ECO:0000256" key="2">
    <source>
        <dbReference type="ARBA" id="ARBA00022737"/>
    </source>
</evidence>
<keyword evidence="8" id="KW-1185">Reference proteome</keyword>
<feature type="binding site" evidence="6">
    <location>
        <position position="303"/>
    </location>
    <ligand>
        <name>Ca(2+)</name>
        <dbReference type="ChEBI" id="CHEBI:29108"/>
        <label>3</label>
    </ligand>
</feature>
<evidence type="ECO:0000313" key="9">
    <source>
        <dbReference type="RefSeq" id="XP_016497915.1"/>
    </source>
</evidence>
<dbReference type="FunFam" id="1.10.220.10:FF:000008">
    <property type="entry name" value="Annexin"/>
    <property type="match status" value="1"/>
</dbReference>
<evidence type="ECO:0000256" key="1">
    <source>
        <dbReference type="ARBA" id="ARBA00022723"/>
    </source>
</evidence>
<dbReference type="PRINTS" id="PR01814">
    <property type="entry name" value="ANNEXINPLANT"/>
</dbReference>
<dbReference type="GO" id="GO:0001786">
    <property type="term" value="F:phosphatidylserine binding"/>
    <property type="evidence" value="ECO:0000318"/>
    <property type="project" value="GO_Central"/>
</dbReference>
<evidence type="ECO:0000313" key="8">
    <source>
        <dbReference type="Proteomes" id="UP000790787"/>
    </source>
</evidence>
<dbReference type="InterPro" id="IPR018252">
    <property type="entry name" value="Annexin_repeat_CS"/>
</dbReference>
<dbReference type="RefSeq" id="XP_016497915.1">
    <property type="nucleotide sequence ID" value="XM_016642429.2"/>
</dbReference>
<sequence length="322" mass="36862">MATLICPEDHSPVADAEAIRKACKGWGTDEKALISILGHRTATQRKIIRKTYEEMYNEELVKRLESELSGHFEKAVYRWMLDPEERDAVILNVAIKEKPILDYTSIIELSCIYSPQELLAVKRAYQTRYKHSVEEDLALHSTGELRKLLVFLVGIYRYAGDEIDARLAKSEADIMCNAIKSNDFNHEEIVRIITTRSKTQLRATLNRYKDDNGSSLTKYLRDDEAKAANAFLGALRTTIRCIINDPQQYYEKVIRRALMKSGTDEESVTRVIVSRAEKDLEIIKELFYKRNSVTLCHAVSKHTSGDYKSFLVALLGNQNIHL</sequence>
<dbReference type="PANTHER" id="PTHR10502">
    <property type="entry name" value="ANNEXIN"/>
    <property type="match status" value="1"/>
</dbReference>
<dbReference type="GO" id="GO:0009414">
    <property type="term" value="P:response to water deprivation"/>
    <property type="evidence" value="ECO:0000318"/>
    <property type="project" value="GO_Central"/>
</dbReference>
<dbReference type="GeneID" id="107816690"/>
<dbReference type="FunFam" id="1.10.220.10:FF:000001">
    <property type="entry name" value="Annexin"/>
    <property type="match status" value="1"/>
</dbReference>